<evidence type="ECO:0000313" key="12">
    <source>
        <dbReference type="Ensembl" id="ENSGEVP00005012952.1"/>
    </source>
</evidence>
<evidence type="ECO:0000313" key="13">
    <source>
        <dbReference type="Proteomes" id="UP000694390"/>
    </source>
</evidence>
<evidence type="ECO:0000259" key="11">
    <source>
        <dbReference type="Pfam" id="PF15913"/>
    </source>
</evidence>
<dbReference type="InterPro" id="IPR051514">
    <property type="entry name" value="R-spondin"/>
</dbReference>
<evidence type="ECO:0000256" key="6">
    <source>
        <dbReference type="ARBA" id="ARBA00022687"/>
    </source>
</evidence>
<dbReference type="Gene3D" id="2.20.100.10">
    <property type="entry name" value="Thrombospondin type-1 (TSP1) repeat"/>
    <property type="match status" value="1"/>
</dbReference>
<dbReference type="GeneTree" id="ENSGT00940000160937"/>
<dbReference type="AlphaFoldDB" id="A0A8C4WBX6"/>
<evidence type="ECO:0000256" key="3">
    <source>
        <dbReference type="ARBA" id="ARBA00022525"/>
    </source>
</evidence>
<dbReference type="GO" id="GO:0008201">
    <property type="term" value="F:heparin binding"/>
    <property type="evidence" value="ECO:0007669"/>
    <property type="project" value="UniProtKB-KW"/>
</dbReference>
<accession>A0A8C4WBX6</accession>
<dbReference type="GO" id="GO:0016055">
    <property type="term" value="P:Wnt signaling pathway"/>
    <property type="evidence" value="ECO:0007669"/>
    <property type="project" value="UniProtKB-KW"/>
</dbReference>
<sequence>MQWILFMLLLFINSMEMRMQKRRKKQASAGFFENCTGCVMCSEDNGCIACQQRLFLLIWRDGIRQYGACVHACPPGYFGLRGQEVNRCTKCRSPSCESCFSKDFCMKCKEKFYLHKGKCFSTCPPNTTAQASTRECQEMCEMGPWSEWSLCSNEGRTCGCKWGSKIRTREVIRSTREEVVPCPALLESRKCRMRKHCSGGEEWGSSQPLCCEHLAVA</sequence>
<dbReference type="GO" id="GO:0035878">
    <property type="term" value="P:nail development"/>
    <property type="evidence" value="ECO:0007669"/>
    <property type="project" value="Ensembl"/>
</dbReference>
<dbReference type="GO" id="GO:0005576">
    <property type="term" value="C:extracellular region"/>
    <property type="evidence" value="ECO:0007669"/>
    <property type="project" value="UniProtKB-SubCell"/>
</dbReference>
<keyword evidence="13" id="KW-1185">Reference proteome</keyword>
<proteinExistence type="inferred from homology"/>
<dbReference type="CDD" id="cd00064">
    <property type="entry name" value="FU"/>
    <property type="match status" value="1"/>
</dbReference>
<dbReference type="SMART" id="SM00261">
    <property type="entry name" value="FU"/>
    <property type="match status" value="2"/>
</dbReference>
<dbReference type="InterPro" id="IPR043601">
    <property type="entry name" value="Rspo_Fu-CRD_dom"/>
</dbReference>
<evidence type="ECO:0000256" key="9">
    <source>
        <dbReference type="ARBA" id="ARBA00023180"/>
    </source>
</evidence>
<evidence type="ECO:0000256" key="7">
    <source>
        <dbReference type="ARBA" id="ARBA00022729"/>
    </source>
</evidence>
<keyword evidence="8" id="KW-1015">Disulfide bond</keyword>
<keyword evidence="9" id="KW-0325">Glycoprotein</keyword>
<keyword evidence="7 10" id="KW-0732">Signal</keyword>
<comment type="similarity">
    <text evidence="2">Belongs to the R-spondin family.</text>
</comment>
<dbReference type="Proteomes" id="UP000694390">
    <property type="component" value="Chromosome 14"/>
</dbReference>
<dbReference type="InterPro" id="IPR006212">
    <property type="entry name" value="Furin_repeat"/>
</dbReference>
<evidence type="ECO:0000256" key="4">
    <source>
        <dbReference type="ARBA" id="ARBA00022606"/>
    </source>
</evidence>
<reference evidence="12" key="2">
    <citation type="submission" date="2025-08" db="UniProtKB">
        <authorList>
            <consortium name="Ensembl"/>
        </authorList>
    </citation>
    <scope>IDENTIFICATION</scope>
</reference>
<feature type="signal peptide" evidence="10">
    <location>
        <begin position="1"/>
        <end position="19"/>
    </location>
</feature>
<comment type="subcellular location">
    <subcellularLocation>
        <location evidence="1">Secreted</location>
    </subcellularLocation>
</comment>
<evidence type="ECO:0000256" key="2">
    <source>
        <dbReference type="ARBA" id="ARBA00007308"/>
    </source>
</evidence>
<dbReference type="InterPro" id="IPR009030">
    <property type="entry name" value="Growth_fac_rcpt_cys_sf"/>
</dbReference>
<reference evidence="12" key="3">
    <citation type="submission" date="2025-09" db="UniProtKB">
        <authorList>
            <consortium name="Ensembl"/>
        </authorList>
    </citation>
    <scope>IDENTIFICATION</scope>
</reference>
<keyword evidence="6" id="KW-0879">Wnt signaling pathway</keyword>
<dbReference type="Pfam" id="PF15913">
    <property type="entry name" value="Furin-like_2"/>
    <property type="match status" value="1"/>
</dbReference>
<evidence type="ECO:0000256" key="10">
    <source>
        <dbReference type="SAM" id="SignalP"/>
    </source>
</evidence>
<dbReference type="PANTHER" id="PTHR46987">
    <property type="entry name" value="NEUROHYPOPHYSIAL HORMONES, N-TERMINAL DOMAIN CONTAINING PROTEIN"/>
    <property type="match status" value="1"/>
</dbReference>
<keyword evidence="3" id="KW-0964">Secreted</keyword>
<dbReference type="InterPro" id="IPR000884">
    <property type="entry name" value="TSP1_rpt"/>
</dbReference>
<dbReference type="FunFam" id="2.10.220.10:FF:000012">
    <property type="entry name" value="R-spondin 4"/>
    <property type="match status" value="1"/>
</dbReference>
<keyword evidence="4" id="KW-0716">Sensory transduction</keyword>
<gene>
    <name evidence="12" type="primary">RSPO4</name>
</gene>
<dbReference type="PANTHER" id="PTHR46987:SF6">
    <property type="entry name" value="R-SPONDIN-4"/>
    <property type="match status" value="1"/>
</dbReference>
<protein>
    <submittedName>
        <fullName evidence="12">R-spondin 4</fullName>
    </submittedName>
</protein>
<dbReference type="SUPFAM" id="SSF57184">
    <property type="entry name" value="Growth factor receptor domain"/>
    <property type="match status" value="1"/>
</dbReference>
<dbReference type="Ensembl" id="ENSGEVT00005013567.1">
    <property type="protein sequence ID" value="ENSGEVP00005012952.1"/>
    <property type="gene ID" value="ENSGEVG00005009161.1"/>
</dbReference>
<dbReference type="Gene3D" id="2.10.220.10">
    <property type="entry name" value="Hormone Receptor, Insulin-like Growth Factor Receptor 1, Chain A, domain 2"/>
    <property type="match status" value="1"/>
</dbReference>
<name>A0A8C4WBX6_9SAUR</name>
<keyword evidence="5" id="KW-0358">Heparin-binding</keyword>
<evidence type="ECO:0000256" key="5">
    <source>
        <dbReference type="ARBA" id="ARBA00022674"/>
    </source>
</evidence>
<feature type="domain" description="R-spondin Fu-CRD" evidence="11">
    <location>
        <begin position="35"/>
        <end position="136"/>
    </location>
</feature>
<dbReference type="GO" id="GO:0030177">
    <property type="term" value="P:positive regulation of Wnt signaling pathway"/>
    <property type="evidence" value="ECO:0007669"/>
    <property type="project" value="Ensembl"/>
</dbReference>
<dbReference type="OrthoDB" id="10257656at2759"/>
<organism evidence="12 13">
    <name type="scientific">Gopherus evgoodei</name>
    <name type="common">Goodes thornscrub tortoise</name>
    <dbReference type="NCBI Taxonomy" id="1825980"/>
    <lineage>
        <taxon>Eukaryota</taxon>
        <taxon>Metazoa</taxon>
        <taxon>Chordata</taxon>
        <taxon>Craniata</taxon>
        <taxon>Vertebrata</taxon>
        <taxon>Euteleostomi</taxon>
        <taxon>Archelosauria</taxon>
        <taxon>Testudinata</taxon>
        <taxon>Testudines</taxon>
        <taxon>Cryptodira</taxon>
        <taxon>Durocryptodira</taxon>
        <taxon>Testudinoidea</taxon>
        <taxon>Testudinidae</taxon>
        <taxon>Gopherus</taxon>
    </lineage>
</organism>
<evidence type="ECO:0000256" key="1">
    <source>
        <dbReference type="ARBA" id="ARBA00004613"/>
    </source>
</evidence>
<feature type="chain" id="PRO_5034821315" evidence="10">
    <location>
        <begin position="20"/>
        <end position="217"/>
    </location>
</feature>
<evidence type="ECO:0000256" key="8">
    <source>
        <dbReference type="ARBA" id="ARBA00023157"/>
    </source>
</evidence>
<dbReference type="PROSITE" id="PS50092">
    <property type="entry name" value="TSP1"/>
    <property type="match status" value="1"/>
</dbReference>
<reference evidence="12" key="1">
    <citation type="submission" date="2019-06" db="EMBL/GenBank/DDBJ databases">
        <title>G10K-VGP Goodes thornscrub tortoise genome, primary haplotype.</title>
        <authorList>
            <person name="Murphy B."/>
            <person name="Edwards T."/>
            <person name="Rhie A."/>
            <person name="Koren S."/>
            <person name="Phillippy A."/>
            <person name="Fedrigo O."/>
            <person name="Haase B."/>
            <person name="Mountcastle J."/>
            <person name="Lewin H."/>
            <person name="Damas J."/>
            <person name="Howe K."/>
            <person name="Formenti G."/>
            <person name="Myers G."/>
            <person name="Durbin R."/>
            <person name="Jarvis E.D."/>
        </authorList>
    </citation>
    <scope>NUCLEOTIDE SEQUENCE [LARGE SCALE GENOMIC DNA]</scope>
</reference>
<dbReference type="InterPro" id="IPR036383">
    <property type="entry name" value="TSP1_rpt_sf"/>
</dbReference>